<evidence type="ECO:0000313" key="2">
    <source>
        <dbReference type="EMBL" id="PQA59431.1"/>
    </source>
</evidence>
<dbReference type="Pfam" id="PF01521">
    <property type="entry name" value="Fe-S_biosyn"/>
    <property type="match status" value="1"/>
</dbReference>
<dbReference type="EMBL" id="PTRA01000001">
    <property type="protein sequence ID" value="PQA59431.1"/>
    <property type="molecule type" value="Genomic_DNA"/>
</dbReference>
<dbReference type="InterPro" id="IPR035903">
    <property type="entry name" value="HesB-like_dom_sf"/>
</dbReference>
<dbReference type="AlphaFoldDB" id="A0A2S7INX8"/>
<organism evidence="2 3">
    <name type="scientific">Siphonobacter curvatus</name>
    <dbReference type="NCBI Taxonomy" id="2094562"/>
    <lineage>
        <taxon>Bacteria</taxon>
        <taxon>Pseudomonadati</taxon>
        <taxon>Bacteroidota</taxon>
        <taxon>Cytophagia</taxon>
        <taxon>Cytophagales</taxon>
        <taxon>Cytophagaceae</taxon>
        <taxon>Siphonobacter</taxon>
    </lineage>
</organism>
<dbReference type="SUPFAM" id="SSF89360">
    <property type="entry name" value="HesB-like domain"/>
    <property type="match status" value="1"/>
</dbReference>
<protein>
    <submittedName>
        <fullName evidence="2">Adhesin</fullName>
    </submittedName>
</protein>
<sequence>MITQEIVPISFTQSAQEQIRAIIEDKKLPEFYGLRVGLKGAACGASFLLGFDTRTDHDDQFTVANIPVYVDRRHLMYVIGLTIDFDAQGEGFVFQPKA</sequence>
<dbReference type="Proteomes" id="UP000239590">
    <property type="component" value="Unassembled WGS sequence"/>
</dbReference>
<gene>
    <name evidence="2" type="ORF">C5O19_07205</name>
</gene>
<keyword evidence="3" id="KW-1185">Reference proteome</keyword>
<dbReference type="Gene3D" id="2.60.300.12">
    <property type="entry name" value="HesB-like domain"/>
    <property type="match status" value="1"/>
</dbReference>
<dbReference type="InterPro" id="IPR000361">
    <property type="entry name" value="ATAP_core_dom"/>
</dbReference>
<name>A0A2S7INX8_9BACT</name>
<dbReference type="OrthoDB" id="9801228at2"/>
<dbReference type="RefSeq" id="WP_104710923.1">
    <property type="nucleotide sequence ID" value="NZ_PTRA01000001.1"/>
</dbReference>
<proteinExistence type="predicted"/>
<reference evidence="3" key="1">
    <citation type="submission" date="2018-02" db="EMBL/GenBank/DDBJ databases">
        <title>Genome sequencing of Solimonas sp. HR-BB.</title>
        <authorList>
            <person name="Lee Y."/>
            <person name="Jeon C.O."/>
        </authorList>
    </citation>
    <scope>NUCLEOTIDE SEQUENCE [LARGE SCALE GENOMIC DNA]</scope>
    <source>
        <strain evidence="3">HR-U</strain>
    </source>
</reference>
<accession>A0A2S7INX8</accession>
<feature type="domain" description="Core" evidence="1">
    <location>
        <begin position="9"/>
        <end position="95"/>
    </location>
</feature>
<comment type="caution">
    <text evidence="2">The sequence shown here is derived from an EMBL/GenBank/DDBJ whole genome shotgun (WGS) entry which is preliminary data.</text>
</comment>
<evidence type="ECO:0000259" key="1">
    <source>
        <dbReference type="Pfam" id="PF01521"/>
    </source>
</evidence>
<evidence type="ECO:0000313" key="3">
    <source>
        <dbReference type="Proteomes" id="UP000239590"/>
    </source>
</evidence>